<dbReference type="GO" id="GO:0004781">
    <property type="term" value="F:sulfate adenylyltransferase (ATP) activity"/>
    <property type="evidence" value="ECO:0007669"/>
    <property type="project" value="TreeGrafter"/>
</dbReference>
<accession>A0A7M3MH42</accession>
<dbReference type="AlphaFoldDB" id="A0A7M3MH42"/>
<dbReference type="InterPro" id="IPR027417">
    <property type="entry name" value="P-loop_NTPase"/>
</dbReference>
<dbReference type="PANTHER" id="PTHR42700:SF1">
    <property type="entry name" value="SULFATE ADENYLYLTRANSFERASE"/>
    <property type="match status" value="1"/>
</dbReference>
<keyword evidence="4" id="KW-1185">Reference proteome</keyword>
<proteinExistence type="predicted"/>
<dbReference type="GO" id="GO:0005737">
    <property type="term" value="C:cytoplasm"/>
    <property type="evidence" value="ECO:0007669"/>
    <property type="project" value="TreeGrafter"/>
</dbReference>
<organism evidence="3 4">
    <name type="scientific">Oceanidesulfovibrio indonesiensis</name>
    <dbReference type="NCBI Taxonomy" id="54767"/>
    <lineage>
        <taxon>Bacteria</taxon>
        <taxon>Pseudomonadati</taxon>
        <taxon>Thermodesulfobacteriota</taxon>
        <taxon>Desulfovibrionia</taxon>
        <taxon>Desulfovibrionales</taxon>
        <taxon>Desulfovibrionaceae</taxon>
        <taxon>Oceanidesulfovibrio</taxon>
    </lineage>
</organism>
<dbReference type="Pfam" id="PF01583">
    <property type="entry name" value="APS_kinase"/>
    <property type="match status" value="1"/>
</dbReference>
<keyword evidence="3" id="KW-0418">Kinase</keyword>
<dbReference type="Proteomes" id="UP000448292">
    <property type="component" value="Unassembled WGS sequence"/>
</dbReference>
<dbReference type="GO" id="GO:0010134">
    <property type="term" value="P:sulfate assimilation via adenylyl sulfate reduction"/>
    <property type="evidence" value="ECO:0007669"/>
    <property type="project" value="TreeGrafter"/>
</dbReference>
<dbReference type="GO" id="GO:0016301">
    <property type="term" value="F:kinase activity"/>
    <property type="evidence" value="ECO:0007669"/>
    <property type="project" value="UniProtKB-KW"/>
</dbReference>
<comment type="caution">
    <text evidence="3">The sequence shown here is derived from an EMBL/GenBank/DDBJ whole genome shotgun (WGS) entry which is preliminary data.</text>
</comment>
<dbReference type="InterPro" id="IPR050512">
    <property type="entry name" value="Sulf_AdTrans/APS_kinase"/>
</dbReference>
<keyword evidence="1" id="KW-0808">Transferase</keyword>
<dbReference type="InterPro" id="IPR059117">
    <property type="entry name" value="APS_kinase_dom"/>
</dbReference>
<dbReference type="RefSeq" id="WP_144302062.1">
    <property type="nucleotide sequence ID" value="NZ_QMIE01000003.1"/>
</dbReference>
<protein>
    <submittedName>
        <fullName evidence="3">Adenylyl-sulfate kinase</fullName>
    </submittedName>
</protein>
<dbReference type="GO" id="GO:0019379">
    <property type="term" value="P:sulfate assimilation, phosphoadenylyl sulfate reduction by phosphoadenylyl-sulfate reductase (thioredoxin)"/>
    <property type="evidence" value="ECO:0007669"/>
    <property type="project" value="TreeGrafter"/>
</dbReference>
<dbReference type="OrthoDB" id="9804504at2"/>
<evidence type="ECO:0000259" key="2">
    <source>
        <dbReference type="Pfam" id="PF01583"/>
    </source>
</evidence>
<dbReference type="SUPFAM" id="SSF52540">
    <property type="entry name" value="P-loop containing nucleoside triphosphate hydrolases"/>
    <property type="match status" value="1"/>
</dbReference>
<evidence type="ECO:0000313" key="3">
    <source>
        <dbReference type="EMBL" id="TVM18795.1"/>
    </source>
</evidence>
<evidence type="ECO:0000313" key="4">
    <source>
        <dbReference type="Proteomes" id="UP000448292"/>
    </source>
</evidence>
<feature type="domain" description="APS kinase" evidence="2">
    <location>
        <begin position="4"/>
        <end position="167"/>
    </location>
</feature>
<reference evidence="3 4" key="1">
    <citation type="submission" date="2018-06" db="EMBL/GenBank/DDBJ databases">
        <title>Complete genome of Desulfovibrio indonesiensis P37SLT.</title>
        <authorList>
            <person name="Crispim J.S."/>
            <person name="Vidigal P.M.P."/>
            <person name="Silva L.C.F."/>
            <person name="Laguardia C.N."/>
            <person name="Araujo L.C."/>
            <person name="Dias R.S."/>
            <person name="Sousa M.P."/>
            <person name="Paula S.O."/>
            <person name="Silva C."/>
        </authorList>
    </citation>
    <scope>NUCLEOTIDE SEQUENCE [LARGE SCALE GENOMIC DNA]</scope>
    <source>
        <strain evidence="3 4">P37SLT</strain>
    </source>
</reference>
<name>A0A7M3MH42_9BACT</name>
<gene>
    <name evidence="3" type="ORF">DPQ33_04815</name>
</gene>
<sequence length="190" mass="21163">MVSGCAVWLTGLPGAGKSTIAEMVRDELIARSKQAILLSMDERRRKYVPRPTYTPDDRRVAYEKFAEEAARLAAKDFVVVMDGTGHKKSMRDYARKLVPCFCEVYLKCSLETAIQRESERPEGLVMAGLYEKALERQRTGEDVDGLGEVIGVDSPYEENPEAELVIDVDETSPEDACAMIVDLLESLPVN</sequence>
<dbReference type="EMBL" id="QMIE01000003">
    <property type="protein sequence ID" value="TVM18795.1"/>
    <property type="molecule type" value="Genomic_DNA"/>
</dbReference>
<dbReference type="Gene3D" id="3.40.50.300">
    <property type="entry name" value="P-loop containing nucleotide triphosphate hydrolases"/>
    <property type="match status" value="1"/>
</dbReference>
<dbReference type="PANTHER" id="PTHR42700">
    <property type="entry name" value="SULFATE ADENYLYLTRANSFERASE"/>
    <property type="match status" value="1"/>
</dbReference>
<evidence type="ECO:0000256" key="1">
    <source>
        <dbReference type="ARBA" id="ARBA00022679"/>
    </source>
</evidence>